<dbReference type="Proteomes" id="UP000448943">
    <property type="component" value="Unassembled WGS sequence"/>
</dbReference>
<accession>A0A6N9Q8J6</accession>
<keyword evidence="2" id="KW-1185">Reference proteome</keyword>
<gene>
    <name evidence="1" type="ORF">ERL59_20160</name>
</gene>
<comment type="caution">
    <text evidence="1">The sequence shown here is derived from an EMBL/GenBank/DDBJ whole genome shotgun (WGS) entry which is preliminary data.</text>
</comment>
<dbReference type="AlphaFoldDB" id="A0A6N9Q8J6"/>
<evidence type="ECO:0000313" key="1">
    <source>
        <dbReference type="EMBL" id="NBI31245.1"/>
    </source>
</evidence>
<reference evidence="1 2" key="1">
    <citation type="submission" date="2019-01" db="EMBL/GenBank/DDBJ databases">
        <title>Chengkuizengella sp. nov., isolated from deep-sea sediment of East Pacific Ocean.</title>
        <authorList>
            <person name="Yang J."/>
            <person name="Lai Q."/>
            <person name="Shao Z."/>
        </authorList>
    </citation>
    <scope>NUCLEOTIDE SEQUENCE [LARGE SCALE GENOMIC DNA]</scope>
    <source>
        <strain evidence="1 2">YPA3-1-1</strain>
    </source>
</reference>
<name>A0A6N9Q8J6_9BACL</name>
<sequence>MENIIVLNIYDQSLFFEDEELKSERTSLGRKMYVVNEYNEILESCLIHDIVMSGSSWVGIDINSIQNIHHYDVELETLNGNYDEIQHKENINRSTERSKKIFNIFNDKFENFLGKLPDLFMDTNYQDGFLVNVIDLFGKEDHEALLSALTENKIQYSIVKHNKNVTEAGAGHYVEEIILFVSESVKSGVTWDYIKLLLDKMGVSYKKEKGIDLEKITEDVAQKINESRNNLSLGSGYSKEGDDYKINLKTRYSEIDVVWNENKGIIELKNIEKTQTRV</sequence>
<dbReference type="EMBL" id="SIJB01000071">
    <property type="protein sequence ID" value="NBI31245.1"/>
    <property type="molecule type" value="Genomic_DNA"/>
</dbReference>
<dbReference type="RefSeq" id="WP_160648066.1">
    <property type="nucleotide sequence ID" value="NZ_SIJB01000071.1"/>
</dbReference>
<protein>
    <submittedName>
        <fullName evidence="1">Uncharacterized protein</fullName>
    </submittedName>
</protein>
<organism evidence="1 2">
    <name type="scientific">Chengkuizengella marina</name>
    <dbReference type="NCBI Taxonomy" id="2507566"/>
    <lineage>
        <taxon>Bacteria</taxon>
        <taxon>Bacillati</taxon>
        <taxon>Bacillota</taxon>
        <taxon>Bacilli</taxon>
        <taxon>Bacillales</taxon>
        <taxon>Paenibacillaceae</taxon>
        <taxon>Chengkuizengella</taxon>
    </lineage>
</organism>
<evidence type="ECO:0000313" key="2">
    <source>
        <dbReference type="Proteomes" id="UP000448943"/>
    </source>
</evidence>
<proteinExistence type="predicted"/>